<feature type="domain" description="ABC transporter" evidence="9">
    <location>
        <begin position="254"/>
        <end position="495"/>
    </location>
</feature>
<evidence type="ECO:0000256" key="2">
    <source>
        <dbReference type="ARBA" id="ARBA00022448"/>
    </source>
</evidence>
<keyword evidence="5" id="KW-0067">ATP-binding</keyword>
<evidence type="ECO:0000256" key="5">
    <source>
        <dbReference type="ARBA" id="ARBA00022840"/>
    </source>
</evidence>
<evidence type="ECO:0000256" key="6">
    <source>
        <dbReference type="ARBA" id="ARBA00022989"/>
    </source>
</evidence>
<proteinExistence type="predicted"/>
<feature type="transmembrane region" description="Helical" evidence="8">
    <location>
        <begin position="631"/>
        <end position="653"/>
    </location>
</feature>
<dbReference type="GO" id="GO:0016020">
    <property type="term" value="C:membrane"/>
    <property type="evidence" value="ECO:0007669"/>
    <property type="project" value="UniProtKB-SubCell"/>
</dbReference>
<feature type="transmembrane region" description="Helical" evidence="8">
    <location>
        <begin position="988"/>
        <end position="1011"/>
    </location>
</feature>
<protein>
    <submittedName>
        <fullName evidence="10">ABC-type multidrug transport system, ATPase component</fullName>
    </submittedName>
</protein>
<dbReference type="PANTHER" id="PTHR48041">
    <property type="entry name" value="ABC TRANSPORTER G FAMILY MEMBER 28"/>
    <property type="match status" value="1"/>
</dbReference>
<dbReference type="Pfam" id="PF01061">
    <property type="entry name" value="ABC2_membrane"/>
    <property type="match status" value="1"/>
</dbReference>
<feature type="transmembrane region" description="Helical" evidence="8">
    <location>
        <begin position="677"/>
        <end position="699"/>
    </location>
</feature>
<evidence type="ECO:0000313" key="11">
    <source>
        <dbReference type="Proteomes" id="UP000319040"/>
    </source>
</evidence>
<dbReference type="SUPFAM" id="SSF52540">
    <property type="entry name" value="P-loop containing nucleoside triphosphate hydrolases"/>
    <property type="match status" value="1"/>
</dbReference>
<sequence length="1020" mass="116690">MNENILKALIQLFALVSDIDVAVKQPDHERKFVESFLSSLLSKDLINKYLIQFDDYLKIYSSKQVGIPARKKRKREMVDAMKVMAICEQINKELEQKQKTFVLLKLLEFISLDETLTEKELDFVLSVATAFNIEETEYLNCKHFVFNTLDELPEKQNIRIFDGSNGKPNDEIKHINIGSLSGEILFLHIKSTHTFAFRYTGDQDIFLNGQNIIPKQIYIFETGSSLRSATTKTVYYTDVVKEFMNLPKEKSASLIARDIFFRFRNSENGVRLQELNIDSGQLVGIMGASGAGKSTLLNILNGNIKPQQGQVFIDGHDVYDSKDIAKNSIVGYVPQDDILFEELTVFQNLYFNAQLCLNNYSEDKRKETVDKMLLSLDLYGIKDLVVGNLLNKLISGGQRKRLNIALELIREPSVLFVDEPTSGLSSIDSEAVMNLLKEQTLKGKIVIVNIHQPSSDIFKMFDRMLFLDKGGYLIYSGNPIDAISYFKSKSNFINAKVEQCGECGNVNPEQLLQIIESRIVNEYGKLTRTRKITPKEWYDVFHQSHKQTSIPVRQKNKSTQGMFSIPTKLAQFKIFLHRDVLTKLSNKQYLLISLLEAPILAILLGFFTKYISGNGGNPDAYVFMENNNIPAYIFMAVVVALFLGLSLSAEEIIKDRKHLKRESFLGLSQKSYLHSKIGLLFFMSAIQMLSFVLIANYILEIKGMTFHYWLMLFSTSCLANLLGLNLSSALNSAITIYILIPFILVPQLLFSGVIVRYQELHKSITSQVYVPLIGDLMTSRWAYEALVVHQHNANEFQKHFADMEQEKSSASYYKDYLIPELLLSLRYCSEKLKNADRAGDFDLNIDLINNGIKKLTLNTGLSFTHLAKLNKAELSIEVLNDTKAYLKRAKQELMNRRNDAAKRKDIKYHQLVSALGGEDAFYLFRQQYHNKRLDELVTNKEGVEKIIRVGEQFVQLKDPIYKSPDSNCGRAHFYSSYKRLGNWQIPTYWFNLMFIWLSSLVLYLALIAKVLNKLINGKRK</sequence>
<dbReference type="GO" id="GO:0140359">
    <property type="term" value="F:ABC-type transporter activity"/>
    <property type="evidence" value="ECO:0007669"/>
    <property type="project" value="InterPro"/>
</dbReference>
<dbReference type="InterPro" id="IPR003439">
    <property type="entry name" value="ABC_transporter-like_ATP-bd"/>
</dbReference>
<evidence type="ECO:0000313" key="10">
    <source>
        <dbReference type="EMBL" id="SMO38043.1"/>
    </source>
</evidence>
<dbReference type="Pfam" id="PF19055">
    <property type="entry name" value="ABC2_membrane_7"/>
    <property type="match status" value="1"/>
</dbReference>
<keyword evidence="11" id="KW-1185">Reference proteome</keyword>
<gene>
    <name evidence="10" type="ORF">SAMN06265379_101392</name>
</gene>
<dbReference type="Proteomes" id="UP000319040">
    <property type="component" value="Unassembled WGS sequence"/>
</dbReference>
<accession>A0A521AT95</accession>
<dbReference type="Gene3D" id="3.40.50.300">
    <property type="entry name" value="P-loop containing nucleotide triphosphate hydrolases"/>
    <property type="match status" value="1"/>
</dbReference>
<evidence type="ECO:0000259" key="9">
    <source>
        <dbReference type="PROSITE" id="PS50893"/>
    </source>
</evidence>
<reference evidence="10 11" key="1">
    <citation type="submission" date="2017-05" db="EMBL/GenBank/DDBJ databases">
        <authorList>
            <person name="Varghese N."/>
            <person name="Submissions S."/>
        </authorList>
    </citation>
    <scope>NUCLEOTIDE SEQUENCE [LARGE SCALE GENOMIC DNA]</scope>
    <source>
        <strain evidence="10 11">DSM 27040</strain>
    </source>
</reference>
<evidence type="ECO:0000256" key="4">
    <source>
        <dbReference type="ARBA" id="ARBA00022741"/>
    </source>
</evidence>
<feature type="transmembrane region" description="Helical" evidence="8">
    <location>
        <begin position="589"/>
        <end position="611"/>
    </location>
</feature>
<evidence type="ECO:0000256" key="1">
    <source>
        <dbReference type="ARBA" id="ARBA00004141"/>
    </source>
</evidence>
<dbReference type="AlphaFoldDB" id="A0A521AT95"/>
<dbReference type="OrthoDB" id="9804819at2"/>
<dbReference type="EMBL" id="FXTB01000001">
    <property type="protein sequence ID" value="SMO38043.1"/>
    <property type="molecule type" value="Genomic_DNA"/>
</dbReference>
<dbReference type="InterPro" id="IPR050352">
    <property type="entry name" value="ABCG_transporters"/>
</dbReference>
<dbReference type="RefSeq" id="WP_142531773.1">
    <property type="nucleotide sequence ID" value="NZ_FXTB01000001.1"/>
</dbReference>
<dbReference type="PROSITE" id="PS50893">
    <property type="entry name" value="ABC_TRANSPORTER_2"/>
    <property type="match status" value="1"/>
</dbReference>
<keyword evidence="4" id="KW-0547">Nucleotide-binding</keyword>
<dbReference type="SMART" id="SM00382">
    <property type="entry name" value="AAA"/>
    <property type="match status" value="1"/>
</dbReference>
<keyword evidence="3 8" id="KW-0812">Transmembrane</keyword>
<dbReference type="InterPro" id="IPR003593">
    <property type="entry name" value="AAA+_ATPase"/>
</dbReference>
<evidence type="ECO:0000256" key="8">
    <source>
        <dbReference type="SAM" id="Phobius"/>
    </source>
</evidence>
<keyword evidence="6 8" id="KW-1133">Transmembrane helix</keyword>
<dbReference type="PANTHER" id="PTHR48041:SF139">
    <property type="entry name" value="PROTEIN SCARLET"/>
    <property type="match status" value="1"/>
</dbReference>
<feature type="transmembrane region" description="Helical" evidence="8">
    <location>
        <begin position="705"/>
        <end position="724"/>
    </location>
</feature>
<dbReference type="GO" id="GO:0005524">
    <property type="term" value="F:ATP binding"/>
    <property type="evidence" value="ECO:0007669"/>
    <property type="project" value="UniProtKB-KW"/>
</dbReference>
<dbReference type="PROSITE" id="PS00211">
    <property type="entry name" value="ABC_TRANSPORTER_1"/>
    <property type="match status" value="1"/>
</dbReference>
<keyword evidence="7 8" id="KW-0472">Membrane</keyword>
<dbReference type="InterPro" id="IPR027417">
    <property type="entry name" value="P-loop_NTPase"/>
</dbReference>
<name>A0A521AT95_SACCC</name>
<evidence type="ECO:0000256" key="7">
    <source>
        <dbReference type="ARBA" id="ARBA00023136"/>
    </source>
</evidence>
<dbReference type="Pfam" id="PF00005">
    <property type="entry name" value="ABC_tran"/>
    <property type="match status" value="1"/>
</dbReference>
<keyword evidence="2" id="KW-0813">Transport</keyword>
<dbReference type="InterPro" id="IPR017871">
    <property type="entry name" value="ABC_transporter-like_CS"/>
</dbReference>
<dbReference type="InterPro" id="IPR043926">
    <property type="entry name" value="ABCG_dom"/>
</dbReference>
<comment type="subcellular location">
    <subcellularLocation>
        <location evidence="1">Membrane</location>
        <topology evidence="1">Multi-pass membrane protein</topology>
    </subcellularLocation>
</comment>
<evidence type="ECO:0000256" key="3">
    <source>
        <dbReference type="ARBA" id="ARBA00022692"/>
    </source>
</evidence>
<feature type="transmembrane region" description="Helical" evidence="8">
    <location>
        <begin position="736"/>
        <end position="757"/>
    </location>
</feature>
<dbReference type="InterPro" id="IPR013525">
    <property type="entry name" value="ABC2_TM"/>
</dbReference>
<dbReference type="GO" id="GO:0016887">
    <property type="term" value="F:ATP hydrolysis activity"/>
    <property type="evidence" value="ECO:0007669"/>
    <property type="project" value="InterPro"/>
</dbReference>
<organism evidence="10 11">
    <name type="scientific">Saccharicrinis carchari</name>
    <dbReference type="NCBI Taxonomy" id="1168039"/>
    <lineage>
        <taxon>Bacteria</taxon>
        <taxon>Pseudomonadati</taxon>
        <taxon>Bacteroidota</taxon>
        <taxon>Bacteroidia</taxon>
        <taxon>Marinilabiliales</taxon>
        <taxon>Marinilabiliaceae</taxon>
        <taxon>Saccharicrinis</taxon>
    </lineage>
</organism>